<comment type="caution">
    <text evidence="2">The sequence shown here is derived from an EMBL/GenBank/DDBJ whole genome shotgun (WGS) entry which is preliminary data.</text>
</comment>
<gene>
    <name evidence="2" type="ORF">Sangu_1879400</name>
</gene>
<sequence>MFLKRRAPVHIRVTWCRWIGHRGVSMLLGRFFVLLLITSMVHLMMDDDHIFERIHDRISQLTDHKLPLDYTWPLDYYNANKLIKDLGLPIEKIDACKNSCILYWKDDIDLNYCKFCGEVRYKPTRERNPISKKTPYAILRYLSLTPRLQRLYTSEPTAKQMTWHANHRRRTDPYAIRLMQMHEGILIGHTPILQ</sequence>
<dbReference type="PANTHER" id="PTHR10775:SF182">
    <property type="entry name" value="TRANSPOSON, EN_SPM-LIKE, TRANSPOSASE-ASSOCIATED DOMAIN PROTEIN-RELATED"/>
    <property type="match status" value="1"/>
</dbReference>
<dbReference type="PANTHER" id="PTHR10775">
    <property type="entry name" value="OS08G0208400 PROTEIN"/>
    <property type="match status" value="1"/>
</dbReference>
<keyword evidence="1" id="KW-1133">Transmembrane helix</keyword>
<keyword evidence="1" id="KW-0472">Membrane</keyword>
<keyword evidence="1" id="KW-0812">Transmembrane</keyword>
<reference evidence="2" key="1">
    <citation type="submission" date="2020-06" db="EMBL/GenBank/DDBJ databases">
        <authorList>
            <person name="Li T."/>
            <person name="Hu X."/>
            <person name="Zhang T."/>
            <person name="Song X."/>
            <person name="Zhang H."/>
            <person name="Dai N."/>
            <person name="Sheng W."/>
            <person name="Hou X."/>
            <person name="Wei L."/>
        </authorList>
    </citation>
    <scope>NUCLEOTIDE SEQUENCE</scope>
    <source>
        <strain evidence="2">G01</strain>
        <tissue evidence="2">Leaf</tissue>
    </source>
</reference>
<evidence type="ECO:0000313" key="2">
    <source>
        <dbReference type="EMBL" id="KAL0322601.1"/>
    </source>
</evidence>
<name>A0AAW2LXL0_9LAMI</name>
<dbReference type="EMBL" id="JACGWK010000012">
    <property type="protein sequence ID" value="KAL0322601.1"/>
    <property type="molecule type" value="Genomic_DNA"/>
</dbReference>
<feature type="transmembrane region" description="Helical" evidence="1">
    <location>
        <begin position="27"/>
        <end position="45"/>
    </location>
</feature>
<protein>
    <submittedName>
        <fullName evidence="2">Uncharacterized protein</fullName>
    </submittedName>
</protein>
<evidence type="ECO:0000256" key="1">
    <source>
        <dbReference type="SAM" id="Phobius"/>
    </source>
</evidence>
<proteinExistence type="predicted"/>
<reference evidence="2" key="2">
    <citation type="journal article" date="2024" name="Plant">
        <title>Genomic evolution and insights into agronomic trait innovations of Sesamum species.</title>
        <authorList>
            <person name="Miao H."/>
            <person name="Wang L."/>
            <person name="Qu L."/>
            <person name="Liu H."/>
            <person name="Sun Y."/>
            <person name="Le M."/>
            <person name="Wang Q."/>
            <person name="Wei S."/>
            <person name="Zheng Y."/>
            <person name="Lin W."/>
            <person name="Duan Y."/>
            <person name="Cao H."/>
            <person name="Xiong S."/>
            <person name="Wang X."/>
            <person name="Wei L."/>
            <person name="Li C."/>
            <person name="Ma Q."/>
            <person name="Ju M."/>
            <person name="Zhao R."/>
            <person name="Li G."/>
            <person name="Mu C."/>
            <person name="Tian Q."/>
            <person name="Mei H."/>
            <person name="Zhang T."/>
            <person name="Gao T."/>
            <person name="Zhang H."/>
        </authorList>
    </citation>
    <scope>NUCLEOTIDE SEQUENCE</scope>
    <source>
        <strain evidence="2">G01</strain>
    </source>
</reference>
<accession>A0AAW2LXL0</accession>
<dbReference type="AlphaFoldDB" id="A0AAW2LXL0"/>
<organism evidence="2">
    <name type="scientific">Sesamum angustifolium</name>
    <dbReference type="NCBI Taxonomy" id="2727405"/>
    <lineage>
        <taxon>Eukaryota</taxon>
        <taxon>Viridiplantae</taxon>
        <taxon>Streptophyta</taxon>
        <taxon>Embryophyta</taxon>
        <taxon>Tracheophyta</taxon>
        <taxon>Spermatophyta</taxon>
        <taxon>Magnoliopsida</taxon>
        <taxon>eudicotyledons</taxon>
        <taxon>Gunneridae</taxon>
        <taxon>Pentapetalae</taxon>
        <taxon>asterids</taxon>
        <taxon>lamiids</taxon>
        <taxon>Lamiales</taxon>
        <taxon>Pedaliaceae</taxon>
        <taxon>Sesamum</taxon>
    </lineage>
</organism>